<sequence length="310" mass="33735">MQLVPEAVQFLESQKGGGLVSSLTFTLDDARNQIPLLPGPPEPVAEVHDEEIPGPAGPLTIRCYRCESAKQGSPLTVFFHGGGWVLGSLDTHDPIARRLCNATEGTVLSVDYRLAPEHRWPAAPEDCYAAVQWAAANAETRFETEPSRLVVAGDSAGGNLATIVCLMARERGGVMPAYQGLIYPITDCDLDTASYLEHGEGKSLTRKMMRWFWDQYVDDADDRLHPHASPLRADDLSGLPPAWVMVAEHDPLRDEGVAYADRLEEAGVPVERVQFDGLIHGFVRRLDVFPQAGEAIGKLAQAIRSAVVSA</sequence>
<dbReference type="KEGG" id="mri:Mal4_26840"/>
<dbReference type="PANTHER" id="PTHR48081:SF8">
    <property type="entry name" value="ALPHA_BETA HYDROLASE FOLD-3 DOMAIN-CONTAINING PROTEIN-RELATED"/>
    <property type="match status" value="1"/>
</dbReference>
<evidence type="ECO:0000256" key="2">
    <source>
        <dbReference type="ARBA" id="ARBA00022801"/>
    </source>
</evidence>
<feature type="domain" description="Alpha/beta hydrolase fold-3" evidence="4">
    <location>
        <begin position="77"/>
        <end position="283"/>
    </location>
</feature>
<reference evidence="5 6" key="1">
    <citation type="submission" date="2019-02" db="EMBL/GenBank/DDBJ databases">
        <title>Deep-cultivation of Planctomycetes and their phenomic and genomic characterization uncovers novel biology.</title>
        <authorList>
            <person name="Wiegand S."/>
            <person name="Jogler M."/>
            <person name="Boedeker C."/>
            <person name="Pinto D."/>
            <person name="Vollmers J."/>
            <person name="Rivas-Marin E."/>
            <person name="Kohn T."/>
            <person name="Peeters S.H."/>
            <person name="Heuer A."/>
            <person name="Rast P."/>
            <person name="Oberbeckmann S."/>
            <person name="Bunk B."/>
            <person name="Jeske O."/>
            <person name="Meyerdierks A."/>
            <person name="Storesund J.E."/>
            <person name="Kallscheuer N."/>
            <person name="Luecker S."/>
            <person name="Lage O.M."/>
            <person name="Pohl T."/>
            <person name="Merkel B.J."/>
            <person name="Hornburger P."/>
            <person name="Mueller R.-W."/>
            <person name="Bruemmer F."/>
            <person name="Labrenz M."/>
            <person name="Spormann A.M."/>
            <person name="Op den Camp H."/>
            <person name="Overmann J."/>
            <person name="Amann R."/>
            <person name="Jetten M.S.M."/>
            <person name="Mascher T."/>
            <person name="Medema M.H."/>
            <person name="Devos D.P."/>
            <person name="Kaster A.-K."/>
            <person name="Ovreas L."/>
            <person name="Rohde M."/>
            <person name="Galperin M.Y."/>
            <person name="Jogler C."/>
        </authorList>
    </citation>
    <scope>NUCLEOTIDE SEQUENCE [LARGE SCALE GENOMIC DNA]</scope>
    <source>
        <strain evidence="5 6">Mal4</strain>
    </source>
</reference>
<evidence type="ECO:0000313" key="5">
    <source>
        <dbReference type="EMBL" id="QDU38357.1"/>
    </source>
</evidence>
<dbReference type="InterPro" id="IPR029058">
    <property type="entry name" value="AB_hydrolase_fold"/>
</dbReference>
<dbReference type="PROSITE" id="PS01174">
    <property type="entry name" value="LIPASE_GDXG_SER"/>
    <property type="match status" value="1"/>
</dbReference>
<dbReference type="InterPro" id="IPR013094">
    <property type="entry name" value="AB_hydrolase_3"/>
</dbReference>
<dbReference type="GO" id="GO:0106435">
    <property type="term" value="F:carboxylesterase activity"/>
    <property type="evidence" value="ECO:0007669"/>
    <property type="project" value="UniProtKB-EC"/>
</dbReference>
<dbReference type="PANTHER" id="PTHR48081">
    <property type="entry name" value="AB HYDROLASE SUPERFAMILY PROTEIN C4A8.06C"/>
    <property type="match status" value="1"/>
</dbReference>
<dbReference type="EMBL" id="CP036275">
    <property type="protein sequence ID" value="QDU38357.1"/>
    <property type="molecule type" value="Genomic_DNA"/>
</dbReference>
<keyword evidence="6" id="KW-1185">Reference proteome</keyword>
<dbReference type="SUPFAM" id="SSF53474">
    <property type="entry name" value="alpha/beta-Hydrolases"/>
    <property type="match status" value="1"/>
</dbReference>
<protein>
    <submittedName>
        <fullName evidence="5">Carboxylesterase NlhH</fullName>
        <ecNumber evidence="5">3.1.1.1</ecNumber>
    </submittedName>
</protein>
<dbReference type="InterPro" id="IPR050300">
    <property type="entry name" value="GDXG_lipolytic_enzyme"/>
</dbReference>
<dbReference type="Proteomes" id="UP000320496">
    <property type="component" value="Chromosome"/>
</dbReference>
<comment type="similarity">
    <text evidence="1">Belongs to the 'GDXG' lipolytic enzyme family.</text>
</comment>
<evidence type="ECO:0000259" key="4">
    <source>
        <dbReference type="Pfam" id="PF07859"/>
    </source>
</evidence>
<gene>
    <name evidence="5" type="primary">nlhH_4</name>
    <name evidence="5" type="ORF">Mal4_26840</name>
</gene>
<dbReference type="FunFam" id="3.40.50.1820:FF:000089">
    <property type="entry name" value="Alpha/beta hydrolase"/>
    <property type="match status" value="1"/>
</dbReference>
<evidence type="ECO:0000256" key="3">
    <source>
        <dbReference type="PROSITE-ProRule" id="PRU10038"/>
    </source>
</evidence>
<name>A0A517Z795_9PLAN</name>
<dbReference type="Gene3D" id="3.40.50.1820">
    <property type="entry name" value="alpha/beta hydrolase"/>
    <property type="match status" value="1"/>
</dbReference>
<dbReference type="RefSeq" id="WP_197444369.1">
    <property type="nucleotide sequence ID" value="NZ_CP036275.1"/>
</dbReference>
<proteinExistence type="inferred from homology"/>
<evidence type="ECO:0000313" key="6">
    <source>
        <dbReference type="Proteomes" id="UP000320496"/>
    </source>
</evidence>
<evidence type="ECO:0000256" key="1">
    <source>
        <dbReference type="ARBA" id="ARBA00010515"/>
    </source>
</evidence>
<dbReference type="EC" id="3.1.1.1" evidence="5"/>
<keyword evidence="2 5" id="KW-0378">Hydrolase</keyword>
<dbReference type="Pfam" id="PF07859">
    <property type="entry name" value="Abhydrolase_3"/>
    <property type="match status" value="1"/>
</dbReference>
<accession>A0A517Z795</accession>
<feature type="active site" evidence="3">
    <location>
        <position position="155"/>
    </location>
</feature>
<dbReference type="AlphaFoldDB" id="A0A517Z795"/>
<organism evidence="5 6">
    <name type="scientific">Maioricimonas rarisocia</name>
    <dbReference type="NCBI Taxonomy" id="2528026"/>
    <lineage>
        <taxon>Bacteria</taxon>
        <taxon>Pseudomonadati</taxon>
        <taxon>Planctomycetota</taxon>
        <taxon>Planctomycetia</taxon>
        <taxon>Planctomycetales</taxon>
        <taxon>Planctomycetaceae</taxon>
        <taxon>Maioricimonas</taxon>
    </lineage>
</organism>
<dbReference type="InterPro" id="IPR033140">
    <property type="entry name" value="Lipase_GDXG_put_SER_AS"/>
</dbReference>